<organism evidence="1 2">
    <name type="scientific">Trichinella patagoniensis</name>
    <dbReference type="NCBI Taxonomy" id="990121"/>
    <lineage>
        <taxon>Eukaryota</taxon>
        <taxon>Metazoa</taxon>
        <taxon>Ecdysozoa</taxon>
        <taxon>Nematoda</taxon>
        <taxon>Enoplea</taxon>
        <taxon>Dorylaimia</taxon>
        <taxon>Trichinellida</taxon>
        <taxon>Trichinellidae</taxon>
        <taxon>Trichinella</taxon>
    </lineage>
</organism>
<dbReference type="EMBL" id="JYDQ01005399">
    <property type="protein sequence ID" value="KRX81384.1"/>
    <property type="molecule type" value="Genomic_DNA"/>
</dbReference>
<proteinExistence type="predicted"/>
<dbReference type="AlphaFoldDB" id="A0A0V0X0D8"/>
<evidence type="ECO:0000313" key="1">
    <source>
        <dbReference type="EMBL" id="KRX81384.1"/>
    </source>
</evidence>
<comment type="caution">
    <text evidence="1">The sequence shown here is derived from an EMBL/GenBank/DDBJ whole genome shotgun (WGS) entry which is preliminary data.</text>
</comment>
<accession>A0A0V0X0D8</accession>
<reference evidence="1 2" key="1">
    <citation type="submission" date="2015-01" db="EMBL/GenBank/DDBJ databases">
        <title>Evolution of Trichinella species and genotypes.</title>
        <authorList>
            <person name="Korhonen P.K."/>
            <person name="Edoardo P."/>
            <person name="Giuseppe L.R."/>
            <person name="Gasser R.B."/>
        </authorList>
    </citation>
    <scope>NUCLEOTIDE SEQUENCE [LARGE SCALE GENOMIC DNA]</scope>
    <source>
        <strain evidence="1">ISS2496</strain>
    </source>
</reference>
<name>A0A0V0X0D8_9BILA</name>
<keyword evidence="2" id="KW-1185">Reference proteome</keyword>
<dbReference type="Proteomes" id="UP000054783">
    <property type="component" value="Unassembled WGS sequence"/>
</dbReference>
<protein>
    <submittedName>
        <fullName evidence="1">Uncharacterized protein</fullName>
    </submittedName>
</protein>
<sequence length="30" mass="3254">MQCSTNGIPTGLAAYHHDVYAAHLLNSVLR</sequence>
<evidence type="ECO:0000313" key="2">
    <source>
        <dbReference type="Proteomes" id="UP000054783"/>
    </source>
</evidence>
<gene>
    <name evidence="1" type="ORF">T12_10008</name>
</gene>